<feature type="transmembrane region" description="Helical" evidence="1">
    <location>
        <begin position="89"/>
        <end position="110"/>
    </location>
</feature>
<keyword evidence="1" id="KW-0472">Membrane</keyword>
<dbReference type="Proteomes" id="UP000553888">
    <property type="component" value="Unassembled WGS sequence"/>
</dbReference>
<evidence type="ECO:0000313" key="3">
    <source>
        <dbReference type="Proteomes" id="UP000553888"/>
    </source>
</evidence>
<gene>
    <name evidence="2" type="ORF">BJ979_002844</name>
</gene>
<dbReference type="EMBL" id="JACBZY010000001">
    <property type="protein sequence ID" value="NYH00219.1"/>
    <property type="molecule type" value="Genomic_DNA"/>
</dbReference>
<reference evidence="2 3" key="1">
    <citation type="submission" date="2020-07" db="EMBL/GenBank/DDBJ databases">
        <title>Sequencing the genomes of 1000 actinobacteria strains.</title>
        <authorList>
            <person name="Klenk H.-P."/>
        </authorList>
    </citation>
    <scope>NUCLEOTIDE SEQUENCE [LARGE SCALE GENOMIC DNA]</scope>
    <source>
        <strain evidence="2 3">DSM 23141</strain>
    </source>
</reference>
<name>A0A852YM04_9MICO</name>
<protein>
    <submittedName>
        <fullName evidence="2">Uncharacterized protein</fullName>
    </submittedName>
</protein>
<feature type="transmembrane region" description="Helical" evidence="1">
    <location>
        <begin position="122"/>
        <end position="141"/>
    </location>
</feature>
<organism evidence="2 3">
    <name type="scientific">Schumannella luteola</name>
    <dbReference type="NCBI Taxonomy" id="472059"/>
    <lineage>
        <taxon>Bacteria</taxon>
        <taxon>Bacillati</taxon>
        <taxon>Actinomycetota</taxon>
        <taxon>Actinomycetes</taxon>
        <taxon>Micrococcales</taxon>
        <taxon>Microbacteriaceae</taxon>
        <taxon>Schumannella</taxon>
    </lineage>
</organism>
<sequence>MIRAMLRFVDAASRLLAPAEPVWRRLDRVGGGRLAARRIHPDFEGDARLRRGFAGIFWILTGEVVIGAAALVVAIALAGNGVVEPPAVWFRSIAVLAITATLLYFAWRAWLGWYWAYSRLRLFSRVFPIVTLVIAAIPGLYPLWMVFEQILFSLLLIGVGDILTSDRFREAFPKPVAAAHD</sequence>
<keyword evidence="1" id="KW-1133">Transmembrane helix</keyword>
<keyword evidence="3" id="KW-1185">Reference proteome</keyword>
<dbReference type="RefSeq" id="WP_343046722.1">
    <property type="nucleotide sequence ID" value="NZ_JACBZY010000001.1"/>
</dbReference>
<dbReference type="AlphaFoldDB" id="A0A852YM04"/>
<feature type="transmembrane region" description="Helical" evidence="1">
    <location>
        <begin position="56"/>
        <end position="77"/>
    </location>
</feature>
<accession>A0A852YM04</accession>
<evidence type="ECO:0000313" key="2">
    <source>
        <dbReference type="EMBL" id="NYH00219.1"/>
    </source>
</evidence>
<proteinExistence type="predicted"/>
<comment type="caution">
    <text evidence="2">The sequence shown here is derived from an EMBL/GenBank/DDBJ whole genome shotgun (WGS) entry which is preliminary data.</text>
</comment>
<evidence type="ECO:0000256" key="1">
    <source>
        <dbReference type="SAM" id="Phobius"/>
    </source>
</evidence>
<keyword evidence="1" id="KW-0812">Transmembrane</keyword>